<feature type="transmembrane region" description="Helical" evidence="9">
    <location>
        <begin position="389"/>
        <end position="414"/>
    </location>
</feature>
<evidence type="ECO:0000259" key="10">
    <source>
        <dbReference type="PROSITE" id="PS50850"/>
    </source>
</evidence>
<organism evidence="11 12">
    <name type="scientific">Streptomyces synnematoformans</name>
    <dbReference type="NCBI Taxonomy" id="415721"/>
    <lineage>
        <taxon>Bacteria</taxon>
        <taxon>Bacillati</taxon>
        <taxon>Actinomycetota</taxon>
        <taxon>Actinomycetes</taxon>
        <taxon>Kitasatosporales</taxon>
        <taxon>Streptomycetaceae</taxon>
        <taxon>Streptomyces</taxon>
    </lineage>
</organism>
<keyword evidence="5 9" id="KW-0812">Transmembrane</keyword>
<proteinExistence type="inferred from homology"/>
<dbReference type="PANTHER" id="PTHR42718:SF9">
    <property type="entry name" value="MAJOR FACILITATOR SUPERFAMILY MULTIDRUG TRANSPORTER MFSC"/>
    <property type="match status" value="1"/>
</dbReference>
<name>A0ABP5J1R0_9ACTN</name>
<keyword evidence="6 9" id="KW-1133">Transmembrane helix</keyword>
<dbReference type="RefSeq" id="WP_344287863.1">
    <property type="nucleotide sequence ID" value="NZ_BAAAPF010000009.1"/>
</dbReference>
<evidence type="ECO:0000256" key="5">
    <source>
        <dbReference type="ARBA" id="ARBA00022692"/>
    </source>
</evidence>
<evidence type="ECO:0000256" key="9">
    <source>
        <dbReference type="SAM" id="Phobius"/>
    </source>
</evidence>
<dbReference type="InterPro" id="IPR004638">
    <property type="entry name" value="EmrB-like"/>
</dbReference>
<keyword evidence="8" id="KW-0046">Antibiotic resistance</keyword>
<comment type="similarity">
    <text evidence="2">Belongs to the major facilitator superfamily. EmrB family.</text>
</comment>
<feature type="transmembrane region" description="Helical" evidence="9">
    <location>
        <begin position="162"/>
        <end position="181"/>
    </location>
</feature>
<evidence type="ECO:0000256" key="3">
    <source>
        <dbReference type="ARBA" id="ARBA00022448"/>
    </source>
</evidence>
<keyword evidence="4" id="KW-1003">Cell membrane</keyword>
<evidence type="ECO:0000256" key="8">
    <source>
        <dbReference type="ARBA" id="ARBA00023251"/>
    </source>
</evidence>
<evidence type="ECO:0000256" key="1">
    <source>
        <dbReference type="ARBA" id="ARBA00004651"/>
    </source>
</evidence>
<feature type="transmembrane region" description="Helical" evidence="9">
    <location>
        <begin position="193"/>
        <end position="215"/>
    </location>
</feature>
<dbReference type="CDD" id="cd17321">
    <property type="entry name" value="MFS_MMR_MDR_like"/>
    <property type="match status" value="1"/>
</dbReference>
<accession>A0ABP5J1R0</accession>
<feature type="transmembrane region" description="Helical" evidence="9">
    <location>
        <begin position="12"/>
        <end position="32"/>
    </location>
</feature>
<feature type="transmembrane region" description="Helical" evidence="9">
    <location>
        <begin position="265"/>
        <end position="288"/>
    </location>
</feature>
<comment type="caution">
    <text evidence="11">The sequence shown here is derived from an EMBL/GenBank/DDBJ whole genome shotgun (WGS) entry which is preliminary data.</text>
</comment>
<dbReference type="Pfam" id="PF07690">
    <property type="entry name" value="MFS_1"/>
    <property type="match status" value="1"/>
</dbReference>
<feature type="transmembrane region" description="Helical" evidence="9">
    <location>
        <begin position="354"/>
        <end position="382"/>
    </location>
</feature>
<feature type="transmembrane region" description="Helical" evidence="9">
    <location>
        <begin position="434"/>
        <end position="456"/>
    </location>
</feature>
<feature type="transmembrane region" description="Helical" evidence="9">
    <location>
        <begin position="300"/>
        <end position="317"/>
    </location>
</feature>
<dbReference type="PANTHER" id="PTHR42718">
    <property type="entry name" value="MAJOR FACILITATOR SUPERFAMILY MULTIDRUG TRANSPORTER MFSC"/>
    <property type="match status" value="1"/>
</dbReference>
<dbReference type="NCBIfam" id="TIGR00711">
    <property type="entry name" value="efflux_EmrB"/>
    <property type="match status" value="1"/>
</dbReference>
<dbReference type="InterPro" id="IPR020846">
    <property type="entry name" value="MFS_dom"/>
</dbReference>
<protein>
    <submittedName>
        <fullName evidence="11">MFS transporter</fullName>
    </submittedName>
</protein>
<dbReference type="Proteomes" id="UP001500443">
    <property type="component" value="Unassembled WGS sequence"/>
</dbReference>
<evidence type="ECO:0000256" key="6">
    <source>
        <dbReference type="ARBA" id="ARBA00022989"/>
    </source>
</evidence>
<dbReference type="Gene3D" id="1.20.1720.10">
    <property type="entry name" value="Multidrug resistance protein D"/>
    <property type="match status" value="1"/>
</dbReference>
<feature type="transmembrane region" description="Helical" evidence="9">
    <location>
        <begin position="100"/>
        <end position="122"/>
    </location>
</feature>
<reference evidence="12" key="1">
    <citation type="journal article" date="2019" name="Int. J. Syst. Evol. Microbiol.">
        <title>The Global Catalogue of Microorganisms (GCM) 10K type strain sequencing project: providing services to taxonomists for standard genome sequencing and annotation.</title>
        <authorList>
            <consortium name="The Broad Institute Genomics Platform"/>
            <consortium name="The Broad Institute Genome Sequencing Center for Infectious Disease"/>
            <person name="Wu L."/>
            <person name="Ma J."/>
        </authorList>
    </citation>
    <scope>NUCLEOTIDE SEQUENCE [LARGE SCALE GENOMIC DNA]</scope>
    <source>
        <strain evidence="12">JCM 15481</strain>
    </source>
</reference>
<comment type="subcellular location">
    <subcellularLocation>
        <location evidence="1">Cell membrane</location>
        <topology evidence="1">Multi-pass membrane protein</topology>
    </subcellularLocation>
</comment>
<dbReference type="InterPro" id="IPR036259">
    <property type="entry name" value="MFS_trans_sf"/>
</dbReference>
<gene>
    <name evidence="11" type="ORF">GCM10009802_07740</name>
</gene>
<dbReference type="PROSITE" id="PS50850">
    <property type="entry name" value="MFS"/>
    <property type="match status" value="1"/>
</dbReference>
<dbReference type="EMBL" id="BAAAPF010000009">
    <property type="protein sequence ID" value="GAA2110525.1"/>
    <property type="molecule type" value="Genomic_DNA"/>
</dbReference>
<dbReference type="PRINTS" id="PR01036">
    <property type="entry name" value="TCRTETB"/>
</dbReference>
<evidence type="ECO:0000313" key="12">
    <source>
        <dbReference type="Proteomes" id="UP001500443"/>
    </source>
</evidence>
<feature type="transmembrane region" description="Helical" evidence="9">
    <location>
        <begin position="75"/>
        <end position="94"/>
    </location>
</feature>
<evidence type="ECO:0000256" key="7">
    <source>
        <dbReference type="ARBA" id="ARBA00023136"/>
    </source>
</evidence>
<evidence type="ECO:0000256" key="4">
    <source>
        <dbReference type="ARBA" id="ARBA00022475"/>
    </source>
</evidence>
<feature type="transmembrane region" description="Helical" evidence="9">
    <location>
        <begin position="134"/>
        <end position="156"/>
    </location>
</feature>
<keyword evidence="12" id="KW-1185">Reference proteome</keyword>
<sequence>MPARPGWRLPVGLMLGAFIALLDVSIVTVALPDIGDDLNTGTSGMQWIVDAYTLLLSALLLSSGALGDRWGRKRAYLAGVTVFTLASLACAAAPTVGALIAARAVQGAGAALVFTGTLSNLVQAYPEPRERARMLGLNGAVAGLAIVAGPLLGGVLVDTLGWRGIFVINLPVGLAALWLGARAIPETSDPEHAAFDPAGQVLGLVMLGTLTYGLIESHEYGWSSVQTRTALAVAAAAAAGFVLAERRGARPMLPLHLFRDSRFTVPNVASFVLGFGTSAVFFLLSLYLQQVQDHSALSTGLRFLPLTLSLSAVSPFATRLCARFRTSTVMTAGYAVSGAALFGLALLATDTGFWPFAALSVLLGVGMGASIGPTQLAGVAALPVQRSGLAAACISTTRQVGTALGVAVLGLIVASHAGSDLGSEQYAHGFVRGLHIAGLATGVASLAAAGLIAASARHHRPAADRAATSTSAASV</sequence>
<feature type="transmembrane region" description="Helical" evidence="9">
    <location>
        <begin position="227"/>
        <end position="244"/>
    </location>
</feature>
<keyword evidence="3" id="KW-0813">Transport</keyword>
<dbReference type="SUPFAM" id="SSF103473">
    <property type="entry name" value="MFS general substrate transporter"/>
    <property type="match status" value="1"/>
</dbReference>
<dbReference type="Gene3D" id="1.20.1250.20">
    <property type="entry name" value="MFS general substrate transporter like domains"/>
    <property type="match status" value="1"/>
</dbReference>
<evidence type="ECO:0000256" key="2">
    <source>
        <dbReference type="ARBA" id="ARBA00008537"/>
    </source>
</evidence>
<dbReference type="InterPro" id="IPR011701">
    <property type="entry name" value="MFS"/>
</dbReference>
<evidence type="ECO:0000313" key="11">
    <source>
        <dbReference type="EMBL" id="GAA2110525.1"/>
    </source>
</evidence>
<feature type="transmembrane region" description="Helical" evidence="9">
    <location>
        <begin position="329"/>
        <end position="348"/>
    </location>
</feature>
<feature type="transmembrane region" description="Helical" evidence="9">
    <location>
        <begin position="44"/>
        <end position="63"/>
    </location>
</feature>
<keyword evidence="7 9" id="KW-0472">Membrane</keyword>
<feature type="domain" description="Major facilitator superfamily (MFS) profile" evidence="10">
    <location>
        <begin position="9"/>
        <end position="456"/>
    </location>
</feature>